<evidence type="ECO:0000256" key="2">
    <source>
        <dbReference type="SAM" id="SignalP"/>
    </source>
</evidence>
<protein>
    <recommendedName>
        <fullName evidence="3">Outer membrane protein beta-barrel domain-containing protein</fullName>
    </recommendedName>
</protein>
<feature type="chain" id="PRO_5006836292" description="Outer membrane protein beta-barrel domain-containing protein" evidence="2">
    <location>
        <begin position="23"/>
        <end position="200"/>
    </location>
</feature>
<gene>
    <name evidence="4" type="ORF">AT746_04620</name>
</gene>
<dbReference type="EMBL" id="CP013650">
    <property type="protein sequence ID" value="ALS97624.1"/>
    <property type="molecule type" value="Genomic_DNA"/>
</dbReference>
<sequence>MNKTIVFASLFSAALIALPASATAPNWNNVEISYAKVDIDELDDISLKGFSAAGTALIGNDFFLQGRFTSVSDTVRVFSTKTKVDLDWTTLGLGYRYAATSSTDVYATLAYEGLDVKASALGSSFSEDENGYSIAAGVRSMLTDKLEAKGSISYMDIGDGSDTAFEIGGSYYFTPAIAAGASYLKTQDLDVLMLTGRYSF</sequence>
<dbReference type="RefSeq" id="WP_062477095.1">
    <property type="nucleotide sequence ID" value="NZ_CP013650.1"/>
</dbReference>
<name>A0A0U3AXA2_9ALTE</name>
<dbReference type="SUPFAM" id="SSF56925">
    <property type="entry name" value="OMPA-like"/>
    <property type="match status" value="1"/>
</dbReference>
<evidence type="ECO:0000256" key="1">
    <source>
        <dbReference type="ARBA" id="ARBA00022729"/>
    </source>
</evidence>
<keyword evidence="5" id="KW-1185">Reference proteome</keyword>
<dbReference type="AlphaFoldDB" id="A0A0U3AXA2"/>
<dbReference type="KEGG" id="lal:AT746_04620"/>
<dbReference type="Proteomes" id="UP000068447">
    <property type="component" value="Chromosome"/>
</dbReference>
<feature type="domain" description="Outer membrane protein beta-barrel" evidence="3">
    <location>
        <begin position="11"/>
        <end position="173"/>
    </location>
</feature>
<proteinExistence type="predicted"/>
<keyword evidence="1 2" id="KW-0732">Signal</keyword>
<dbReference type="Pfam" id="PF13505">
    <property type="entry name" value="OMP_b-brl"/>
    <property type="match status" value="1"/>
</dbReference>
<organism evidence="4 5">
    <name type="scientific">Lacimicrobium alkaliphilum</name>
    <dbReference type="NCBI Taxonomy" id="1526571"/>
    <lineage>
        <taxon>Bacteria</taxon>
        <taxon>Pseudomonadati</taxon>
        <taxon>Pseudomonadota</taxon>
        <taxon>Gammaproteobacteria</taxon>
        <taxon>Alteromonadales</taxon>
        <taxon>Alteromonadaceae</taxon>
        <taxon>Lacimicrobium</taxon>
    </lineage>
</organism>
<evidence type="ECO:0000313" key="4">
    <source>
        <dbReference type="EMBL" id="ALS97624.1"/>
    </source>
</evidence>
<evidence type="ECO:0000259" key="3">
    <source>
        <dbReference type="Pfam" id="PF13505"/>
    </source>
</evidence>
<feature type="signal peptide" evidence="2">
    <location>
        <begin position="1"/>
        <end position="22"/>
    </location>
</feature>
<accession>A0A0U3AXA2</accession>
<dbReference type="OrthoDB" id="6384087at2"/>
<dbReference type="STRING" id="1526571.AT746_04620"/>
<dbReference type="InterPro" id="IPR027385">
    <property type="entry name" value="Beta-barrel_OMP"/>
</dbReference>
<reference evidence="4 5" key="1">
    <citation type="submission" date="2015-12" db="EMBL/GenBank/DDBJ databases">
        <title>Complete genome of Lacimicrobium alkaliphilum KCTC 32984.</title>
        <authorList>
            <person name="Kim S.-G."/>
            <person name="Lee Y.-J."/>
        </authorList>
    </citation>
    <scope>NUCLEOTIDE SEQUENCE [LARGE SCALE GENOMIC DNA]</scope>
    <source>
        <strain evidence="4 5">YelD216</strain>
    </source>
</reference>
<evidence type="ECO:0000313" key="5">
    <source>
        <dbReference type="Proteomes" id="UP000068447"/>
    </source>
</evidence>
<dbReference type="InterPro" id="IPR011250">
    <property type="entry name" value="OMP/PagP_B-barrel"/>
</dbReference>